<organism evidence="3 4">
    <name type="scientific">Actibacterium lipolyticum</name>
    <dbReference type="NCBI Taxonomy" id="1524263"/>
    <lineage>
        <taxon>Bacteria</taxon>
        <taxon>Pseudomonadati</taxon>
        <taxon>Pseudomonadota</taxon>
        <taxon>Alphaproteobacteria</taxon>
        <taxon>Rhodobacterales</taxon>
        <taxon>Roseobacteraceae</taxon>
        <taxon>Actibacterium</taxon>
    </lineage>
</organism>
<evidence type="ECO:0000313" key="4">
    <source>
        <dbReference type="Proteomes" id="UP000202922"/>
    </source>
</evidence>
<dbReference type="SUPFAM" id="SSF53474">
    <property type="entry name" value="alpha/beta-Hydrolases"/>
    <property type="match status" value="1"/>
</dbReference>
<dbReference type="Proteomes" id="UP000202922">
    <property type="component" value="Unassembled WGS sequence"/>
</dbReference>
<dbReference type="OrthoDB" id="9771666at2"/>
<keyword evidence="4" id="KW-1185">Reference proteome</keyword>
<sequence>MNYDEAYSNADFIKGAEAYPKRWAADAASWREKADARLDIPYGTHARQRFDLFSPKGIPRGLVVFVHGGYWLKFDKSLWSHLAEGAVARGWAVAMPSYRLAQEVCIADITRDVRSAVLAAAAQVAAPIVLTGHSAGGHLVARLLCADANLPADVAERIVGAVPISGVADLRPLMHTAMNKIFDLDEAAATAESPALQPLALTVPTTVWVGADERPVFLEQSEALATAWNVPLHIAPGLHHFDVIDDLQNPESGLMETLLGGG</sequence>
<dbReference type="PANTHER" id="PTHR48081:SF33">
    <property type="entry name" value="KYNURENINE FORMAMIDASE"/>
    <property type="match status" value="1"/>
</dbReference>
<dbReference type="GO" id="GO:0016787">
    <property type="term" value="F:hydrolase activity"/>
    <property type="evidence" value="ECO:0007669"/>
    <property type="project" value="UniProtKB-KW"/>
</dbReference>
<dbReference type="InterPro" id="IPR050300">
    <property type="entry name" value="GDXG_lipolytic_enzyme"/>
</dbReference>
<name>A0A238KRG5_9RHOB</name>
<dbReference type="PANTHER" id="PTHR48081">
    <property type="entry name" value="AB HYDROLASE SUPERFAMILY PROTEIN C4A8.06C"/>
    <property type="match status" value="1"/>
</dbReference>
<evidence type="ECO:0000259" key="2">
    <source>
        <dbReference type="Pfam" id="PF20434"/>
    </source>
</evidence>
<dbReference type="RefSeq" id="WP_093967895.1">
    <property type="nucleotide sequence ID" value="NZ_FXYE01000002.1"/>
</dbReference>
<dbReference type="EMBL" id="FXYE01000002">
    <property type="protein sequence ID" value="SMX45434.1"/>
    <property type="molecule type" value="Genomic_DNA"/>
</dbReference>
<protein>
    <submittedName>
        <fullName evidence="3">Alpha/beta hydrolase family protein</fullName>
    </submittedName>
</protein>
<keyword evidence="1 3" id="KW-0378">Hydrolase</keyword>
<dbReference type="Gene3D" id="3.40.50.1820">
    <property type="entry name" value="alpha/beta hydrolase"/>
    <property type="match status" value="1"/>
</dbReference>
<evidence type="ECO:0000313" key="3">
    <source>
        <dbReference type="EMBL" id="SMX45434.1"/>
    </source>
</evidence>
<dbReference type="InterPro" id="IPR029058">
    <property type="entry name" value="AB_hydrolase_fold"/>
</dbReference>
<dbReference type="Pfam" id="PF20434">
    <property type="entry name" value="BD-FAE"/>
    <property type="match status" value="1"/>
</dbReference>
<accession>A0A238KRG5</accession>
<dbReference type="AlphaFoldDB" id="A0A238KRG5"/>
<proteinExistence type="predicted"/>
<evidence type="ECO:0000256" key="1">
    <source>
        <dbReference type="ARBA" id="ARBA00022801"/>
    </source>
</evidence>
<reference evidence="4" key="1">
    <citation type="submission" date="2017-05" db="EMBL/GenBank/DDBJ databases">
        <authorList>
            <person name="Rodrigo-Torres L."/>
            <person name="Arahal R. D."/>
            <person name="Lucena T."/>
        </authorList>
    </citation>
    <scope>NUCLEOTIDE SEQUENCE [LARGE SCALE GENOMIC DNA]</scope>
    <source>
        <strain evidence="4">CECT 8621</strain>
    </source>
</reference>
<dbReference type="InterPro" id="IPR049492">
    <property type="entry name" value="BD-FAE-like_dom"/>
</dbReference>
<gene>
    <name evidence="3" type="ORF">COL8621_02796</name>
</gene>
<feature type="domain" description="BD-FAE-like" evidence="2">
    <location>
        <begin position="53"/>
        <end position="175"/>
    </location>
</feature>